<evidence type="ECO:0000313" key="2">
    <source>
        <dbReference type="EMBL" id="PCE66659.1"/>
    </source>
</evidence>
<keyword evidence="1" id="KW-0732">Signal</keyword>
<feature type="chain" id="PRO_5012539798" description="DUF4369 domain-containing protein" evidence="1">
    <location>
        <begin position="21"/>
        <end position="198"/>
    </location>
</feature>
<name>A0A2A4GCH8_9FLAO</name>
<evidence type="ECO:0000256" key="1">
    <source>
        <dbReference type="SAM" id="SignalP"/>
    </source>
</evidence>
<protein>
    <recommendedName>
        <fullName evidence="4">DUF4369 domain-containing protein</fullName>
    </recommendedName>
</protein>
<reference evidence="2 3" key="1">
    <citation type="submission" date="2017-04" db="EMBL/GenBank/DDBJ databases">
        <title>A new member of the family Flavobacteriaceae isolated from ascidians.</title>
        <authorList>
            <person name="Chen L."/>
        </authorList>
    </citation>
    <scope>NUCLEOTIDE SEQUENCE [LARGE SCALE GENOMIC DNA]</scope>
    <source>
        <strain evidence="2 3">HQA918</strain>
    </source>
</reference>
<feature type="signal peptide" evidence="1">
    <location>
        <begin position="1"/>
        <end position="20"/>
    </location>
</feature>
<evidence type="ECO:0008006" key="4">
    <source>
        <dbReference type="Google" id="ProtNLM"/>
    </source>
</evidence>
<evidence type="ECO:0000313" key="3">
    <source>
        <dbReference type="Proteomes" id="UP000219559"/>
    </source>
</evidence>
<gene>
    <name evidence="2" type="ORF">B7P33_05020</name>
</gene>
<dbReference type="EMBL" id="NBWU01000001">
    <property type="protein sequence ID" value="PCE66659.1"/>
    <property type="molecule type" value="Genomic_DNA"/>
</dbReference>
<dbReference type="RefSeq" id="WP_097442180.1">
    <property type="nucleotide sequence ID" value="NZ_NBWU01000001.1"/>
</dbReference>
<accession>A0A2A4GCH8</accession>
<sequence length="198" mass="22704">MKNFGSVIPFFLFVLLSVTAQDGYKEGFVVLNNGDTLYGKIMDRKAEPFGGLLTKIRYQGEAGKKRFASKKIQAYKRGNDLFVRLALKPSGSFFNEAYRIDSSGEFAFVKQLCTGRAIHYQIEYRDHESGYIDTIDYFRKANQPELVRVTQGVFGLKKKVLSRFFSDCPNLVKDINDKRLNLPNEVIAFYNNQCHQKP</sequence>
<dbReference type="AlphaFoldDB" id="A0A2A4GCH8"/>
<proteinExistence type="predicted"/>
<dbReference type="OrthoDB" id="1179464at2"/>
<keyword evidence="3" id="KW-1185">Reference proteome</keyword>
<dbReference type="Proteomes" id="UP000219559">
    <property type="component" value="Unassembled WGS sequence"/>
</dbReference>
<comment type="caution">
    <text evidence="2">The sequence shown here is derived from an EMBL/GenBank/DDBJ whole genome shotgun (WGS) entry which is preliminary data.</text>
</comment>
<organism evidence="2 3">
    <name type="scientific">Sediminicola luteus</name>
    <dbReference type="NCBI Taxonomy" id="319238"/>
    <lineage>
        <taxon>Bacteria</taxon>
        <taxon>Pseudomonadati</taxon>
        <taxon>Bacteroidota</taxon>
        <taxon>Flavobacteriia</taxon>
        <taxon>Flavobacteriales</taxon>
        <taxon>Flavobacteriaceae</taxon>
        <taxon>Sediminicola</taxon>
    </lineage>
</organism>